<keyword evidence="6" id="KW-1185">Reference proteome</keyword>
<sequence length="339" mass="37166">MTTIYEIAKHAGVSISTVSKALNGYADISPKTRAKIQEIIKELKYQPNATARGLATKRSYMIGAFFQDDLNYGFFHPFLHTLLENFKDAVGRNGYDIVFFTNTVAHGGPDDYEARAKHRNVDGILLLGIHKDDPKLVSLQASSIPIMSIDMDLSGPKVGYVTSDNRGGAIRAVEHLIALGHQRIGFIGDCFSTQVGYERFLGYQQTMQKHGLSVQAEWITQGNFSEESGYTAARDILQLNPCPTAIFCISDSMAIGAMKAVREHGWQVGVDISIVGFDDIAMASHVHPPLTTIRQNKEEMGTRAAMVLVDLIEKDETPSSAFSIPTELIVRESTGAAKP</sequence>
<dbReference type="Pfam" id="PF13377">
    <property type="entry name" value="Peripla_BP_3"/>
    <property type="match status" value="1"/>
</dbReference>
<dbReference type="InterPro" id="IPR028082">
    <property type="entry name" value="Peripla_BP_I"/>
</dbReference>
<evidence type="ECO:0000256" key="3">
    <source>
        <dbReference type="ARBA" id="ARBA00023163"/>
    </source>
</evidence>
<keyword evidence="2 5" id="KW-0238">DNA-binding</keyword>
<evidence type="ECO:0000313" key="6">
    <source>
        <dbReference type="Proteomes" id="UP001338137"/>
    </source>
</evidence>
<dbReference type="RefSeq" id="WP_326073599.1">
    <property type="nucleotide sequence ID" value="NZ_JARLKY010000051.1"/>
</dbReference>
<dbReference type="Pfam" id="PF00356">
    <property type="entry name" value="LacI"/>
    <property type="match status" value="1"/>
</dbReference>
<protein>
    <submittedName>
        <fullName evidence="5">LacI family DNA-binding transcriptional regulator</fullName>
    </submittedName>
</protein>
<dbReference type="GO" id="GO:0003677">
    <property type="term" value="F:DNA binding"/>
    <property type="evidence" value="ECO:0007669"/>
    <property type="project" value="UniProtKB-KW"/>
</dbReference>
<name>A0ABU6G5Y9_9BACL</name>
<reference evidence="5 6" key="1">
    <citation type="submission" date="2023-03" db="EMBL/GenBank/DDBJ databases">
        <title>Bacillus Genome Sequencing.</title>
        <authorList>
            <person name="Dunlap C."/>
        </authorList>
    </citation>
    <scope>NUCLEOTIDE SEQUENCE [LARGE SCALE GENOMIC DNA]</scope>
    <source>
        <strain evidence="5 6">BD-533</strain>
    </source>
</reference>
<dbReference type="SUPFAM" id="SSF47413">
    <property type="entry name" value="lambda repressor-like DNA-binding domains"/>
    <property type="match status" value="1"/>
</dbReference>
<accession>A0ABU6G5Y9</accession>
<evidence type="ECO:0000256" key="2">
    <source>
        <dbReference type="ARBA" id="ARBA00023125"/>
    </source>
</evidence>
<dbReference type="InterPro" id="IPR010982">
    <property type="entry name" value="Lambda_DNA-bd_dom_sf"/>
</dbReference>
<keyword evidence="3" id="KW-0804">Transcription</keyword>
<dbReference type="PROSITE" id="PS00356">
    <property type="entry name" value="HTH_LACI_1"/>
    <property type="match status" value="1"/>
</dbReference>
<evidence type="ECO:0000259" key="4">
    <source>
        <dbReference type="PROSITE" id="PS50932"/>
    </source>
</evidence>
<dbReference type="PANTHER" id="PTHR30146">
    <property type="entry name" value="LACI-RELATED TRANSCRIPTIONAL REPRESSOR"/>
    <property type="match status" value="1"/>
</dbReference>
<dbReference type="SMART" id="SM00354">
    <property type="entry name" value="HTH_LACI"/>
    <property type="match status" value="1"/>
</dbReference>
<dbReference type="Proteomes" id="UP001338137">
    <property type="component" value="Unassembled WGS sequence"/>
</dbReference>
<evidence type="ECO:0000313" key="5">
    <source>
        <dbReference type="EMBL" id="MEC0229571.1"/>
    </source>
</evidence>
<dbReference type="PROSITE" id="PS50932">
    <property type="entry name" value="HTH_LACI_2"/>
    <property type="match status" value="1"/>
</dbReference>
<proteinExistence type="predicted"/>
<feature type="domain" description="HTH lacI-type" evidence="4">
    <location>
        <begin position="2"/>
        <end position="56"/>
    </location>
</feature>
<gene>
    <name evidence="5" type="ORF">P4I72_20795</name>
</gene>
<dbReference type="EMBL" id="JARLKY010000051">
    <property type="protein sequence ID" value="MEC0229571.1"/>
    <property type="molecule type" value="Genomic_DNA"/>
</dbReference>
<dbReference type="CDD" id="cd01392">
    <property type="entry name" value="HTH_LacI"/>
    <property type="match status" value="1"/>
</dbReference>
<organism evidence="5 6">
    <name type="scientific">Paenibacillus alba</name>
    <dbReference type="NCBI Taxonomy" id="1197127"/>
    <lineage>
        <taxon>Bacteria</taxon>
        <taxon>Bacillati</taxon>
        <taxon>Bacillota</taxon>
        <taxon>Bacilli</taxon>
        <taxon>Bacillales</taxon>
        <taxon>Paenibacillaceae</taxon>
        <taxon>Paenibacillus</taxon>
    </lineage>
</organism>
<dbReference type="PANTHER" id="PTHR30146:SF109">
    <property type="entry name" value="HTH-TYPE TRANSCRIPTIONAL REGULATOR GALS"/>
    <property type="match status" value="1"/>
</dbReference>
<dbReference type="CDD" id="cd06267">
    <property type="entry name" value="PBP1_LacI_sugar_binding-like"/>
    <property type="match status" value="1"/>
</dbReference>
<dbReference type="Gene3D" id="3.40.50.2300">
    <property type="match status" value="2"/>
</dbReference>
<evidence type="ECO:0000256" key="1">
    <source>
        <dbReference type="ARBA" id="ARBA00023015"/>
    </source>
</evidence>
<dbReference type="InterPro" id="IPR046335">
    <property type="entry name" value="LacI/GalR-like_sensor"/>
</dbReference>
<dbReference type="SUPFAM" id="SSF53822">
    <property type="entry name" value="Periplasmic binding protein-like I"/>
    <property type="match status" value="1"/>
</dbReference>
<dbReference type="InterPro" id="IPR000843">
    <property type="entry name" value="HTH_LacI"/>
</dbReference>
<keyword evidence="1" id="KW-0805">Transcription regulation</keyword>
<comment type="caution">
    <text evidence="5">The sequence shown here is derived from an EMBL/GenBank/DDBJ whole genome shotgun (WGS) entry which is preliminary data.</text>
</comment>
<dbReference type="Gene3D" id="1.10.260.40">
    <property type="entry name" value="lambda repressor-like DNA-binding domains"/>
    <property type="match status" value="1"/>
</dbReference>